<evidence type="ECO:0000256" key="4">
    <source>
        <dbReference type="ARBA" id="ARBA00022475"/>
    </source>
</evidence>
<dbReference type="GO" id="GO:0015627">
    <property type="term" value="C:type II protein secretion system complex"/>
    <property type="evidence" value="ECO:0007669"/>
    <property type="project" value="InterPro"/>
</dbReference>
<reference evidence="13" key="1">
    <citation type="submission" date="2015-08" db="EMBL/GenBank/DDBJ databases">
        <authorList>
            <person name="Kim K.M."/>
        </authorList>
    </citation>
    <scope>NUCLEOTIDE SEQUENCE [LARGE SCALE GENOMIC DNA]</scope>
    <source>
        <strain evidence="13">KCTC 23892</strain>
    </source>
</reference>
<dbReference type="GO" id="GO:0015628">
    <property type="term" value="P:protein secretion by the type II secretion system"/>
    <property type="evidence" value="ECO:0007669"/>
    <property type="project" value="InterPro"/>
</dbReference>
<proteinExistence type="inferred from homology"/>
<feature type="transmembrane region" description="Helical" evidence="11">
    <location>
        <begin position="12"/>
        <end position="32"/>
    </location>
</feature>
<evidence type="ECO:0000313" key="13">
    <source>
        <dbReference type="Proteomes" id="UP000094147"/>
    </source>
</evidence>
<gene>
    <name evidence="12" type="ORF">KS2013_298</name>
</gene>
<feature type="compositionally biased region" description="Low complexity" evidence="10">
    <location>
        <begin position="216"/>
        <end position="229"/>
    </location>
</feature>
<dbReference type="InterPro" id="IPR051621">
    <property type="entry name" value="T2SS_protein_J"/>
</dbReference>
<organism evidence="12 13">
    <name type="scientific">Kangiella sediminilitoris</name>
    <dbReference type="NCBI Taxonomy" id="1144748"/>
    <lineage>
        <taxon>Bacteria</taxon>
        <taxon>Pseudomonadati</taxon>
        <taxon>Pseudomonadota</taxon>
        <taxon>Gammaproteobacteria</taxon>
        <taxon>Kangiellales</taxon>
        <taxon>Kangiellaceae</taxon>
        <taxon>Kangiella</taxon>
    </lineage>
</organism>
<dbReference type="Gene3D" id="2.10.70.20">
    <property type="entry name" value="gspk-gspi-gspj complex like domains"/>
    <property type="match status" value="1"/>
</dbReference>
<dbReference type="Gene3D" id="3.10.610.10">
    <property type="entry name" value="GSPII I/J protein-like"/>
    <property type="match status" value="1"/>
</dbReference>
<dbReference type="STRING" id="1144748.KS2013_298"/>
<dbReference type="PANTHER" id="PTHR39583:SF2">
    <property type="entry name" value="TYPE II SECRETION SYSTEM PROTEIN J"/>
    <property type="match status" value="1"/>
</dbReference>
<evidence type="ECO:0000256" key="2">
    <source>
        <dbReference type="ARBA" id="ARBA00011084"/>
    </source>
</evidence>
<keyword evidence="6" id="KW-0997">Cell inner membrane</keyword>
<dbReference type="InterPro" id="IPR045584">
    <property type="entry name" value="Pilin-like"/>
</dbReference>
<dbReference type="NCBIfam" id="TIGR02532">
    <property type="entry name" value="IV_pilin_GFxxxE"/>
    <property type="match status" value="1"/>
</dbReference>
<accession>A0A1B3B889</accession>
<evidence type="ECO:0000256" key="10">
    <source>
        <dbReference type="SAM" id="MobiDB-lite"/>
    </source>
</evidence>
<dbReference type="SUPFAM" id="SSF54523">
    <property type="entry name" value="Pili subunits"/>
    <property type="match status" value="1"/>
</dbReference>
<evidence type="ECO:0000256" key="3">
    <source>
        <dbReference type="ARBA" id="ARBA00021539"/>
    </source>
</evidence>
<dbReference type="PANTHER" id="PTHR39583">
    <property type="entry name" value="TYPE II SECRETION SYSTEM PROTEIN J-RELATED"/>
    <property type="match status" value="1"/>
</dbReference>
<evidence type="ECO:0000256" key="11">
    <source>
        <dbReference type="SAM" id="Phobius"/>
    </source>
</evidence>
<keyword evidence="9 11" id="KW-0472">Membrane</keyword>
<evidence type="ECO:0000313" key="12">
    <source>
        <dbReference type="EMBL" id="AOE49024.1"/>
    </source>
</evidence>
<protein>
    <recommendedName>
        <fullName evidence="3">Type II secretion system protein J</fullName>
    </recommendedName>
</protein>
<keyword evidence="7 11" id="KW-0812">Transmembrane</keyword>
<evidence type="ECO:0000256" key="5">
    <source>
        <dbReference type="ARBA" id="ARBA00022481"/>
    </source>
</evidence>
<name>A0A1B3B889_9GAMM</name>
<evidence type="ECO:0000256" key="1">
    <source>
        <dbReference type="ARBA" id="ARBA00004377"/>
    </source>
</evidence>
<feature type="region of interest" description="Disordered" evidence="10">
    <location>
        <begin position="203"/>
        <end position="235"/>
    </location>
</feature>
<dbReference type="KEGG" id="ksd:KS2013_298"/>
<dbReference type="InterPro" id="IPR012902">
    <property type="entry name" value="N_methyl_site"/>
</dbReference>
<dbReference type="OrthoDB" id="9794345at2"/>
<dbReference type="InterPro" id="IPR010055">
    <property type="entry name" value="T2SS_protein-GspJ"/>
</dbReference>
<keyword evidence="4" id="KW-1003">Cell membrane</keyword>
<dbReference type="Pfam" id="PF11612">
    <property type="entry name" value="T2SSJ"/>
    <property type="match status" value="1"/>
</dbReference>
<dbReference type="NCBIfam" id="TIGR01711">
    <property type="entry name" value="gspJ"/>
    <property type="match status" value="1"/>
</dbReference>
<keyword evidence="5" id="KW-0488">Methylation</keyword>
<dbReference type="EMBL" id="CP012418">
    <property type="protein sequence ID" value="AOE49024.1"/>
    <property type="molecule type" value="Genomic_DNA"/>
</dbReference>
<dbReference type="AlphaFoldDB" id="A0A1B3B889"/>
<keyword evidence="13" id="KW-1185">Reference proteome</keyword>
<sequence length="235" mass="27355">MKLNRAKGFTLTEVLIALFIFSIVVAGALQVFNFVQITSQSADKQIERLREVQLAFRQLEEDIRYLVPRDRRNVFGDKAPLLKADSESANSYIEFTRAGWRNPAKLKRSSLQHVKYEFLDDRVVRHHWLYVDSAREGQELTRDMLTRVEDFKLEFLSDDIWKKSWLVDGQQLLSLPEAIKVTIKLEDYGELYRLFPMPRYTAMEQQEENAEREDPTSGGTDNNGRSNNTRGGGYR</sequence>
<evidence type="ECO:0000256" key="8">
    <source>
        <dbReference type="ARBA" id="ARBA00022989"/>
    </source>
</evidence>
<dbReference type="RefSeq" id="WP_083217754.1">
    <property type="nucleotide sequence ID" value="NZ_CP012418.1"/>
</dbReference>
<evidence type="ECO:0000256" key="6">
    <source>
        <dbReference type="ARBA" id="ARBA00022519"/>
    </source>
</evidence>
<evidence type="ECO:0000256" key="7">
    <source>
        <dbReference type="ARBA" id="ARBA00022692"/>
    </source>
</evidence>
<comment type="similarity">
    <text evidence="2">Belongs to the GSP J family.</text>
</comment>
<keyword evidence="8 11" id="KW-1133">Transmembrane helix</keyword>
<dbReference type="Pfam" id="PF07963">
    <property type="entry name" value="N_methyl"/>
    <property type="match status" value="1"/>
</dbReference>
<dbReference type="GO" id="GO:0005886">
    <property type="term" value="C:plasma membrane"/>
    <property type="evidence" value="ECO:0007669"/>
    <property type="project" value="UniProtKB-SubCell"/>
</dbReference>
<evidence type="ECO:0000256" key="9">
    <source>
        <dbReference type="ARBA" id="ARBA00023136"/>
    </source>
</evidence>
<comment type="subcellular location">
    <subcellularLocation>
        <location evidence="1">Cell inner membrane</location>
        <topology evidence="1">Single-pass membrane protein</topology>
    </subcellularLocation>
</comment>
<dbReference type="Proteomes" id="UP000094147">
    <property type="component" value="Chromosome"/>
</dbReference>